<dbReference type="GO" id="GO:0008333">
    <property type="term" value="P:endosome to lysosome transport"/>
    <property type="evidence" value="ECO:0007669"/>
    <property type="project" value="TreeGrafter"/>
</dbReference>
<dbReference type="GO" id="GO:0035091">
    <property type="term" value="F:phosphatidylinositol binding"/>
    <property type="evidence" value="ECO:0007669"/>
    <property type="project" value="TreeGrafter"/>
</dbReference>
<name>A0A2A2KD88_9BILA</name>
<dbReference type="SUPFAM" id="SSF50729">
    <property type="entry name" value="PH domain-like"/>
    <property type="match status" value="1"/>
</dbReference>
<keyword evidence="2 4" id="KW-0863">Zinc-finger</keyword>
<dbReference type="PANTHER" id="PTHR46280">
    <property type="entry name" value="PLECKSTRIN HOMOLOGY DOMAIN-CONTAINING FAMILY F MEMBER 2-RELATED"/>
    <property type="match status" value="1"/>
</dbReference>
<dbReference type="InterPro" id="IPR011011">
    <property type="entry name" value="Znf_FYVE_PHD"/>
</dbReference>
<dbReference type="SMART" id="SM00233">
    <property type="entry name" value="PH"/>
    <property type="match status" value="1"/>
</dbReference>
<dbReference type="InterPro" id="IPR011993">
    <property type="entry name" value="PH-like_dom_sf"/>
</dbReference>
<dbReference type="Pfam" id="PF01363">
    <property type="entry name" value="FYVE"/>
    <property type="match status" value="1"/>
</dbReference>
<dbReference type="InterPro" id="IPR000306">
    <property type="entry name" value="Znf_FYVE"/>
</dbReference>
<dbReference type="InterPro" id="IPR001849">
    <property type="entry name" value="PH_domain"/>
</dbReference>
<evidence type="ECO:0000256" key="3">
    <source>
        <dbReference type="ARBA" id="ARBA00022833"/>
    </source>
</evidence>
<feature type="compositionally biased region" description="Low complexity" evidence="5">
    <location>
        <begin position="271"/>
        <end position="281"/>
    </location>
</feature>
<dbReference type="STRING" id="2018661.A0A2A2KD88"/>
<proteinExistence type="predicted"/>
<dbReference type="Proteomes" id="UP000218231">
    <property type="component" value="Unassembled WGS sequence"/>
</dbReference>
<dbReference type="GO" id="GO:0008270">
    <property type="term" value="F:zinc ion binding"/>
    <property type="evidence" value="ECO:0007669"/>
    <property type="project" value="UniProtKB-KW"/>
</dbReference>
<dbReference type="AlphaFoldDB" id="A0A2A2KD88"/>
<keyword evidence="9" id="KW-1185">Reference proteome</keyword>
<dbReference type="InterPro" id="IPR051765">
    <property type="entry name" value="PH_domain-containing_F"/>
</dbReference>
<evidence type="ECO:0000259" key="7">
    <source>
        <dbReference type="PROSITE" id="PS50178"/>
    </source>
</evidence>
<organism evidence="8 9">
    <name type="scientific">Diploscapter pachys</name>
    <dbReference type="NCBI Taxonomy" id="2018661"/>
    <lineage>
        <taxon>Eukaryota</taxon>
        <taxon>Metazoa</taxon>
        <taxon>Ecdysozoa</taxon>
        <taxon>Nematoda</taxon>
        <taxon>Chromadorea</taxon>
        <taxon>Rhabditida</taxon>
        <taxon>Rhabditina</taxon>
        <taxon>Rhabditomorpha</taxon>
        <taxon>Rhabditoidea</taxon>
        <taxon>Rhabditidae</taxon>
        <taxon>Diploscapter</taxon>
    </lineage>
</organism>
<reference evidence="8 9" key="1">
    <citation type="journal article" date="2017" name="Curr. Biol.">
        <title>Genome architecture and evolution of a unichromosomal asexual nematode.</title>
        <authorList>
            <person name="Fradin H."/>
            <person name="Zegar C."/>
            <person name="Gutwein M."/>
            <person name="Lucas J."/>
            <person name="Kovtun M."/>
            <person name="Corcoran D."/>
            <person name="Baugh L.R."/>
            <person name="Kiontke K."/>
            <person name="Gunsalus K."/>
            <person name="Fitch D.H."/>
            <person name="Piano F."/>
        </authorList>
    </citation>
    <scope>NUCLEOTIDE SEQUENCE [LARGE SCALE GENOMIC DNA]</scope>
    <source>
        <strain evidence="8">PF1309</strain>
    </source>
</reference>
<keyword evidence="3" id="KW-0862">Zinc</keyword>
<evidence type="ECO:0000259" key="6">
    <source>
        <dbReference type="PROSITE" id="PS50003"/>
    </source>
</evidence>
<dbReference type="PROSITE" id="PS50003">
    <property type="entry name" value="PH_DOMAIN"/>
    <property type="match status" value="1"/>
</dbReference>
<dbReference type="EMBL" id="LIAE01008913">
    <property type="protein sequence ID" value="PAV71828.1"/>
    <property type="molecule type" value="Genomic_DNA"/>
</dbReference>
<keyword evidence="1" id="KW-0479">Metal-binding</keyword>
<feature type="domain" description="PH" evidence="6">
    <location>
        <begin position="81"/>
        <end position="177"/>
    </location>
</feature>
<dbReference type="PANTHER" id="PTHR46280:SF3">
    <property type="entry name" value="PLECKSTRIN HOMOLOGY DOMAIN-CONTAINING FAMILY F MEMBER 1 HOMOLOG"/>
    <property type="match status" value="1"/>
</dbReference>
<gene>
    <name evidence="8" type="ORF">WR25_26453</name>
</gene>
<feature type="domain" description="FYVE-type" evidence="7">
    <location>
        <begin position="198"/>
        <end position="258"/>
    </location>
</feature>
<dbReference type="InterPro" id="IPR013083">
    <property type="entry name" value="Znf_RING/FYVE/PHD"/>
</dbReference>
<protein>
    <recommendedName>
        <fullName evidence="10">FYVE-type domain-containing protein</fullName>
    </recommendedName>
</protein>
<evidence type="ECO:0008006" key="10">
    <source>
        <dbReference type="Google" id="ProtNLM"/>
    </source>
</evidence>
<evidence type="ECO:0000313" key="9">
    <source>
        <dbReference type="Proteomes" id="UP000218231"/>
    </source>
</evidence>
<dbReference type="Gene3D" id="2.30.29.30">
    <property type="entry name" value="Pleckstrin-homology domain (PH domain)/Phosphotyrosine-binding domain (PTB)"/>
    <property type="match status" value="1"/>
</dbReference>
<evidence type="ECO:0000313" key="8">
    <source>
        <dbReference type="EMBL" id="PAV71828.1"/>
    </source>
</evidence>
<dbReference type="OrthoDB" id="70570at2759"/>
<dbReference type="CDD" id="cd01218">
    <property type="entry name" value="PH_Phafin2-like"/>
    <property type="match status" value="1"/>
</dbReference>
<dbReference type="InterPro" id="IPR017455">
    <property type="entry name" value="Znf_FYVE-rel"/>
</dbReference>
<dbReference type="PROSITE" id="PS50178">
    <property type="entry name" value="ZF_FYVE"/>
    <property type="match status" value="1"/>
</dbReference>
<feature type="region of interest" description="Disordered" evidence="5">
    <location>
        <begin position="265"/>
        <end position="318"/>
    </location>
</feature>
<dbReference type="Gene3D" id="3.30.40.10">
    <property type="entry name" value="Zinc/RING finger domain, C3HC4 (zinc finger)"/>
    <property type="match status" value="1"/>
</dbReference>
<evidence type="ECO:0000256" key="4">
    <source>
        <dbReference type="PROSITE-ProRule" id="PRU00091"/>
    </source>
</evidence>
<accession>A0A2A2KD88</accession>
<dbReference type="GO" id="GO:0005769">
    <property type="term" value="C:early endosome"/>
    <property type="evidence" value="ECO:0007669"/>
    <property type="project" value="TreeGrafter"/>
</dbReference>
<dbReference type="SUPFAM" id="SSF57903">
    <property type="entry name" value="FYVE/PHD zinc finger"/>
    <property type="match status" value="1"/>
</dbReference>
<evidence type="ECO:0000256" key="5">
    <source>
        <dbReference type="SAM" id="MobiDB-lite"/>
    </source>
</evidence>
<sequence>MPPVQNSAAMVKFRVGPKSTDVGVEKNTVTQNPDPKPATVRTPSKKMVDRLVNSEVNHRRVANVEQCFGKAGQQLNTFGRVLVGEGVLVKMCRKKPKQRQFFLFNDILVYGNIVFPKKRYNKQRLLPLESVKLEDLPDEGTVKNGWIIRTPTKSFAVYAATSTEKKEWMLHIERCVTDLLEKGNKRPAKEHAAVWVPDGEAARCMACGRTAFNLVQRRHHCRACGHVVCGACSSHTYKIDTLHKKPVRVCDACFDRLTKQHGASNMDVRDSTGVLSSGDSSSDSEDDVVTPSESRNDVVKETNEMKESQTGEPTFYRE</sequence>
<dbReference type="FunFam" id="2.30.29.30:FF:000167">
    <property type="entry name" value="Pleckstrin homology domain-containing family F member 2"/>
    <property type="match status" value="1"/>
</dbReference>
<evidence type="ECO:0000256" key="2">
    <source>
        <dbReference type="ARBA" id="ARBA00022771"/>
    </source>
</evidence>
<feature type="compositionally biased region" description="Basic and acidic residues" evidence="5">
    <location>
        <begin position="294"/>
        <end position="318"/>
    </location>
</feature>
<comment type="caution">
    <text evidence="8">The sequence shown here is derived from an EMBL/GenBank/DDBJ whole genome shotgun (WGS) entry which is preliminary data.</text>
</comment>
<dbReference type="Pfam" id="PF22697">
    <property type="entry name" value="SOS1_NGEF_PH"/>
    <property type="match status" value="1"/>
</dbReference>
<evidence type="ECO:0000256" key="1">
    <source>
        <dbReference type="ARBA" id="ARBA00022723"/>
    </source>
</evidence>
<dbReference type="SMART" id="SM00064">
    <property type="entry name" value="FYVE"/>
    <property type="match status" value="1"/>
</dbReference>
<dbReference type="InterPro" id="IPR055251">
    <property type="entry name" value="SOS1_NGEF_PH"/>
</dbReference>
<feature type="region of interest" description="Disordered" evidence="5">
    <location>
        <begin position="21"/>
        <end position="41"/>
    </location>
</feature>
<dbReference type="InterPro" id="IPR037871">
    <property type="entry name" value="PH_Phafin"/>
</dbReference>
<dbReference type="GO" id="GO:0007032">
    <property type="term" value="P:endosome organization"/>
    <property type="evidence" value="ECO:0007669"/>
    <property type="project" value="TreeGrafter"/>
</dbReference>